<feature type="domain" description="EamA" evidence="2">
    <location>
        <begin position="149"/>
        <end position="283"/>
    </location>
</feature>
<keyword evidence="1" id="KW-1133">Transmembrane helix</keyword>
<keyword evidence="1" id="KW-0472">Membrane</keyword>
<dbReference type="SUPFAM" id="SSF103481">
    <property type="entry name" value="Multidrug resistance efflux transporter EmrE"/>
    <property type="match status" value="2"/>
</dbReference>
<dbReference type="InterPro" id="IPR000620">
    <property type="entry name" value="EamA_dom"/>
</dbReference>
<keyword evidence="1" id="KW-0812">Transmembrane</keyword>
<dbReference type="AlphaFoldDB" id="A0A2U8FL35"/>
<reference evidence="4" key="1">
    <citation type="submission" date="2018-05" db="EMBL/GenBank/DDBJ databases">
        <title>Complete genome sequence of Actinobacillus porcitonsillarum reference strain 9953L55 (CCUG 46996).</title>
        <authorList>
            <person name="Dona V."/>
            <person name="Perreten V."/>
        </authorList>
    </citation>
    <scope>NUCLEOTIDE SEQUENCE [LARGE SCALE GENOMIC DNA]</scope>
    <source>
        <strain evidence="4">9953L55</strain>
    </source>
</reference>
<dbReference type="RefSeq" id="WP_005821074.1">
    <property type="nucleotide sequence ID" value="NZ_CP029206.1"/>
</dbReference>
<evidence type="ECO:0000313" key="3">
    <source>
        <dbReference type="EMBL" id="AWI51692.1"/>
    </source>
</evidence>
<feature type="transmembrane region" description="Helical" evidence="1">
    <location>
        <begin position="267"/>
        <end position="284"/>
    </location>
</feature>
<dbReference type="EMBL" id="CP029206">
    <property type="protein sequence ID" value="AWI51692.1"/>
    <property type="molecule type" value="Genomic_DNA"/>
</dbReference>
<protein>
    <submittedName>
        <fullName evidence="3">EamA/RhaT family transporter</fullName>
    </submittedName>
</protein>
<feature type="transmembrane region" description="Helical" evidence="1">
    <location>
        <begin position="177"/>
        <end position="197"/>
    </location>
</feature>
<feature type="transmembrane region" description="Helical" evidence="1">
    <location>
        <begin position="68"/>
        <end position="86"/>
    </location>
</feature>
<dbReference type="GO" id="GO:0016020">
    <property type="term" value="C:membrane"/>
    <property type="evidence" value="ECO:0007669"/>
    <property type="project" value="InterPro"/>
</dbReference>
<dbReference type="KEGG" id="apor:DDU33_09450"/>
<feature type="transmembrane region" description="Helical" evidence="1">
    <location>
        <begin position="209"/>
        <end position="227"/>
    </location>
</feature>
<feature type="transmembrane region" description="Helical" evidence="1">
    <location>
        <begin position="239"/>
        <end position="260"/>
    </location>
</feature>
<evidence type="ECO:0000256" key="1">
    <source>
        <dbReference type="SAM" id="Phobius"/>
    </source>
</evidence>
<feature type="transmembrane region" description="Helical" evidence="1">
    <location>
        <begin position="150"/>
        <end position="171"/>
    </location>
</feature>
<proteinExistence type="predicted"/>
<dbReference type="Pfam" id="PF00892">
    <property type="entry name" value="EamA"/>
    <property type="match status" value="1"/>
</dbReference>
<name>A0A2U8FL35_9PAST</name>
<evidence type="ECO:0000313" key="4">
    <source>
        <dbReference type="Proteomes" id="UP000244920"/>
    </source>
</evidence>
<feature type="transmembrane region" description="Helical" evidence="1">
    <location>
        <begin position="121"/>
        <end position="138"/>
    </location>
</feature>
<accession>A0A2U8FL35</accession>
<sequence>MTFLILAILCSVSVSVLLKVARAKNIVIEQAIAFNYITAIGLCYFLLKPDFKGLGFTDFFIQSEAQPIFLAMGILLPTVFIFMSRAVEYAGIVRADAAQRLALFLQIIAAVFLFNETLSDLRIVGVIVAFLALFCLLSKPTNEMGNAGKGMLFLALVWLGYGTTGILFKQIAKMGGAFPTTLFISFVLACAIMFSYLMIKRTQWTVPSFFGGILLGVLNFFNILFYIKAHQHFSDSPTIVFAGMDLGVICLGALTGALVFKEKISKLNGVGILLGLIAIVLLYAEKLFA</sequence>
<gene>
    <name evidence="3" type="ORF">DDU33_09450</name>
</gene>
<dbReference type="Proteomes" id="UP000244920">
    <property type="component" value="Chromosome"/>
</dbReference>
<evidence type="ECO:0000259" key="2">
    <source>
        <dbReference type="Pfam" id="PF00892"/>
    </source>
</evidence>
<feature type="transmembrane region" description="Helical" evidence="1">
    <location>
        <begin position="98"/>
        <end position="115"/>
    </location>
</feature>
<keyword evidence="4" id="KW-1185">Reference proteome</keyword>
<organism evidence="3 4">
    <name type="scientific">Actinobacillus porcitonsillarum</name>
    <dbReference type="NCBI Taxonomy" id="189834"/>
    <lineage>
        <taxon>Bacteria</taxon>
        <taxon>Pseudomonadati</taxon>
        <taxon>Pseudomonadota</taxon>
        <taxon>Gammaproteobacteria</taxon>
        <taxon>Pasteurellales</taxon>
        <taxon>Pasteurellaceae</taxon>
        <taxon>Actinobacillus</taxon>
    </lineage>
</organism>
<dbReference type="InterPro" id="IPR037185">
    <property type="entry name" value="EmrE-like"/>
</dbReference>